<name>A0A6P2G812_9BURK</name>
<dbReference type="AlphaFoldDB" id="A0A6P2G812"/>
<dbReference type="Proteomes" id="UP000755577">
    <property type="component" value="Unassembled WGS sequence"/>
</dbReference>
<dbReference type="EMBL" id="JAFCIQ010000026">
    <property type="protein sequence ID" value="MBM2770376.1"/>
    <property type="molecule type" value="Genomic_DNA"/>
</dbReference>
<keyword evidence="4" id="KW-1185">Reference proteome</keyword>
<sequence length="208" mass="21381">MTINGTAARAAYRAPLRAALLAAVLAGCATALLARAQGLESLPPRGSAAVVPGAPVPATGATVLARAAQAVGIRRCYPAVDQVSARMLAGTQHADVALDWDRQDPDGEAFFALAGLGYADTSAVLSLTTVPAPAGGCTILVERVSSASLPCKAVAAAELRDYKGTPLVRAVTVYVNPGRPRETVTLVDAPPACLIIRRQVRFRWGAGQ</sequence>
<dbReference type="GeneID" id="56500492"/>
<dbReference type="EMBL" id="CABVLY010000008">
    <property type="protein sequence ID" value="VVU49745.1"/>
    <property type="molecule type" value="Genomic_DNA"/>
</dbReference>
<evidence type="ECO:0000313" key="4">
    <source>
        <dbReference type="Proteomes" id="UP000755577"/>
    </source>
</evidence>
<evidence type="ECO:0000313" key="2">
    <source>
        <dbReference type="EMBL" id="VVU49745.1"/>
    </source>
</evidence>
<organism evidence="2 3">
    <name type="scientific">Burkholderia anthina</name>
    <dbReference type="NCBI Taxonomy" id="179879"/>
    <lineage>
        <taxon>Bacteria</taxon>
        <taxon>Pseudomonadati</taxon>
        <taxon>Pseudomonadota</taxon>
        <taxon>Betaproteobacteria</taxon>
        <taxon>Burkholderiales</taxon>
        <taxon>Burkholderiaceae</taxon>
        <taxon>Burkholderia</taxon>
        <taxon>Burkholderia cepacia complex</taxon>
    </lineage>
</organism>
<reference evidence="1 4" key="2">
    <citation type="submission" date="2021-02" db="EMBL/GenBank/DDBJ databases">
        <title>Draft genome of the type strains Burkholderia anthina DSM16086.</title>
        <authorList>
            <person name="Hertel R."/>
            <person name="Meissner J."/>
            <person name="Poehlein A."/>
            <person name="Daniel R."/>
            <person name="Commichau F.M."/>
        </authorList>
    </citation>
    <scope>NUCLEOTIDE SEQUENCE [LARGE SCALE GENOMIC DNA]</scope>
    <source>
        <strain evidence="1 4">DSM 16086</strain>
    </source>
</reference>
<dbReference type="RefSeq" id="WP_096499965.1">
    <property type="nucleotide sequence ID" value="NZ_CABVLY010000008.1"/>
</dbReference>
<protein>
    <submittedName>
        <fullName evidence="2">Uncharacterized protein</fullName>
    </submittedName>
</protein>
<evidence type="ECO:0000313" key="3">
    <source>
        <dbReference type="Proteomes" id="UP000494201"/>
    </source>
</evidence>
<proteinExistence type="predicted"/>
<accession>A0A6P2G812</accession>
<dbReference type="Proteomes" id="UP000494201">
    <property type="component" value="Unassembled WGS sequence"/>
</dbReference>
<reference evidence="2 3" key="1">
    <citation type="submission" date="2019-09" db="EMBL/GenBank/DDBJ databases">
        <authorList>
            <person name="Depoorter E."/>
        </authorList>
    </citation>
    <scope>NUCLEOTIDE SEQUENCE [LARGE SCALE GENOMIC DNA]</scope>
    <source>
        <strain evidence="2">LMG 20980</strain>
    </source>
</reference>
<evidence type="ECO:0000313" key="1">
    <source>
        <dbReference type="EMBL" id="MBM2770376.1"/>
    </source>
</evidence>
<gene>
    <name evidence="2" type="ORF">BAN20980_02452</name>
    <name evidence="1" type="ORF">JQK92_28605</name>
</gene>